<evidence type="ECO:0000256" key="7">
    <source>
        <dbReference type="ARBA" id="ARBA00023242"/>
    </source>
</evidence>
<keyword evidence="10" id="KW-1185">Reference proteome</keyword>
<dbReference type="Pfam" id="PF07687">
    <property type="entry name" value="M20_dimer"/>
    <property type="match status" value="1"/>
</dbReference>
<dbReference type="CDD" id="cd00265">
    <property type="entry name" value="MADS_MEF2_like"/>
    <property type="match status" value="1"/>
</dbReference>
<evidence type="ECO:0000256" key="3">
    <source>
        <dbReference type="ARBA" id="ARBA00022801"/>
    </source>
</evidence>
<organism evidence="9 10">
    <name type="scientific">Cuscuta campestris</name>
    <dbReference type="NCBI Taxonomy" id="132261"/>
    <lineage>
        <taxon>Eukaryota</taxon>
        <taxon>Viridiplantae</taxon>
        <taxon>Streptophyta</taxon>
        <taxon>Embryophyta</taxon>
        <taxon>Tracheophyta</taxon>
        <taxon>Spermatophyta</taxon>
        <taxon>Magnoliopsida</taxon>
        <taxon>eudicotyledons</taxon>
        <taxon>Gunneridae</taxon>
        <taxon>Pentapetalae</taxon>
        <taxon>asterids</taxon>
        <taxon>lamiids</taxon>
        <taxon>Solanales</taxon>
        <taxon>Convolvulaceae</taxon>
        <taxon>Cuscuteae</taxon>
        <taxon>Cuscuta</taxon>
        <taxon>Cuscuta subgen. Grammica</taxon>
        <taxon>Cuscuta sect. Cleistogrammica</taxon>
    </lineage>
</organism>
<dbReference type="InterPro" id="IPR011650">
    <property type="entry name" value="Peptidase_M20_dimer"/>
</dbReference>
<evidence type="ECO:0000256" key="1">
    <source>
        <dbReference type="ARBA" id="ARBA00004123"/>
    </source>
</evidence>
<dbReference type="InterPro" id="IPR050072">
    <property type="entry name" value="Peptidase_M20A"/>
</dbReference>
<evidence type="ECO:0000313" key="10">
    <source>
        <dbReference type="Proteomes" id="UP000595140"/>
    </source>
</evidence>
<dbReference type="GO" id="GO:0046872">
    <property type="term" value="F:metal ion binding"/>
    <property type="evidence" value="ECO:0007669"/>
    <property type="project" value="UniProtKB-KW"/>
</dbReference>
<dbReference type="Gene3D" id="3.30.70.360">
    <property type="match status" value="1"/>
</dbReference>
<dbReference type="InterPro" id="IPR002933">
    <property type="entry name" value="Peptidase_M20"/>
</dbReference>
<sequence length="597" mass="65627">MAMGMKKASLGRQKIKMAKIEVKNHLQVTFSKRRSGLFKKASELCTLCGVEIAIIVFSPAGKVFSFGHPHVESIIDRFLSKKNNDNNNNSRCGSYSEHPDAAVVNLVEANRSAKRCDGELCGGPPQQPDTAMVNLVEAHRNASVREMNMTLTQMIAELEAEKKRGETLDEMRKESRSQCWWEAPIIELGLEELELLRNAMGELGKVVGAQIAEVVDGTSKLLAMNNAMLNEFAAETKPQGILVNSCNNAAHHSMGPEGEKLTVVFPTFMMDFDPFSLSIDGDKLCGRGTTDCLGHVALVAELMRQLGETKPQLKSTVVAVFIASEENSSIPGVGVDALVKDGLLDKLKHGPLFWIDTADKQPCIGTGGMIPWKLNVTGKLFHSGLAHKAINPLELAMEALKEIQLRFYKDFPPHPKEQVYGFATPSTMKPTQWSYPGGGINQIPAECTISGDVRLTPFYSVSDVMKKLQEYVEDLNANIEKLDTRGPVSKYVLPDENLRGRLSISFDEAMSGVACNLDSRGFHVLCKATEEIVGHVKPYSITGSLPLIRELQEEGFDVQTSGYGLMATYHAKNEYCLLNDMSQGYGVFASIICQMEE</sequence>
<gene>
    <name evidence="9" type="ORF">CCAM_LOCUS39049</name>
</gene>
<dbReference type="Proteomes" id="UP000595140">
    <property type="component" value="Unassembled WGS sequence"/>
</dbReference>
<dbReference type="SUPFAM" id="SSF53187">
    <property type="entry name" value="Zn-dependent exopeptidases"/>
    <property type="match status" value="1"/>
</dbReference>
<dbReference type="OrthoDB" id="7832001at2759"/>
<protein>
    <recommendedName>
        <fullName evidence="8">MADS-box domain-containing protein</fullName>
    </recommendedName>
</protein>
<evidence type="ECO:0000256" key="4">
    <source>
        <dbReference type="ARBA" id="ARBA00023015"/>
    </source>
</evidence>
<comment type="subcellular location">
    <subcellularLocation>
        <location evidence="1">Nucleus</location>
    </subcellularLocation>
</comment>
<evidence type="ECO:0000256" key="6">
    <source>
        <dbReference type="ARBA" id="ARBA00023163"/>
    </source>
</evidence>
<dbReference type="PANTHER" id="PTHR43808">
    <property type="entry name" value="ACETYLORNITHINE DEACETYLASE"/>
    <property type="match status" value="1"/>
</dbReference>
<keyword evidence="3" id="KW-0378">Hydrolase</keyword>
<proteinExistence type="predicted"/>
<dbReference type="EMBL" id="OOIL02006492">
    <property type="protein sequence ID" value="VFQ97273.1"/>
    <property type="molecule type" value="Genomic_DNA"/>
</dbReference>
<dbReference type="Gene3D" id="3.40.630.10">
    <property type="entry name" value="Zn peptidases"/>
    <property type="match status" value="1"/>
</dbReference>
<dbReference type="PRINTS" id="PR00404">
    <property type="entry name" value="MADSDOMAIN"/>
</dbReference>
<dbReference type="GO" id="GO:0045944">
    <property type="term" value="P:positive regulation of transcription by RNA polymerase II"/>
    <property type="evidence" value="ECO:0007669"/>
    <property type="project" value="InterPro"/>
</dbReference>
<feature type="domain" description="MADS-box" evidence="8">
    <location>
        <begin position="10"/>
        <end position="70"/>
    </location>
</feature>
<reference evidence="9 10" key="1">
    <citation type="submission" date="2018-04" db="EMBL/GenBank/DDBJ databases">
        <authorList>
            <person name="Vogel A."/>
        </authorList>
    </citation>
    <scope>NUCLEOTIDE SEQUENCE [LARGE SCALE GENOMIC DNA]</scope>
</reference>
<dbReference type="InterPro" id="IPR033896">
    <property type="entry name" value="MEF2-like_N"/>
</dbReference>
<dbReference type="GO" id="GO:0046983">
    <property type="term" value="F:protein dimerization activity"/>
    <property type="evidence" value="ECO:0007669"/>
    <property type="project" value="InterPro"/>
</dbReference>
<dbReference type="PROSITE" id="PS50066">
    <property type="entry name" value="MADS_BOX_2"/>
    <property type="match status" value="1"/>
</dbReference>
<dbReference type="Gene3D" id="6.10.140.920">
    <property type="match status" value="1"/>
</dbReference>
<keyword evidence="5" id="KW-0238">DNA-binding</keyword>
<dbReference type="FunFam" id="3.40.1810.10:FF:000006">
    <property type="entry name" value="Agamous-like MADS-box protein AGL62"/>
    <property type="match status" value="1"/>
</dbReference>
<keyword evidence="4" id="KW-0805">Transcription regulation</keyword>
<dbReference type="AlphaFoldDB" id="A0A484N883"/>
<keyword evidence="7" id="KW-0539">Nucleus</keyword>
<dbReference type="GO" id="GO:0016787">
    <property type="term" value="F:hydrolase activity"/>
    <property type="evidence" value="ECO:0007669"/>
    <property type="project" value="UniProtKB-KW"/>
</dbReference>
<name>A0A484N883_9ASTE</name>
<dbReference type="SUPFAM" id="SSF55455">
    <property type="entry name" value="SRF-like"/>
    <property type="match status" value="1"/>
</dbReference>
<keyword evidence="2" id="KW-0479">Metal-binding</keyword>
<accession>A0A484N883</accession>
<evidence type="ECO:0000256" key="2">
    <source>
        <dbReference type="ARBA" id="ARBA00022723"/>
    </source>
</evidence>
<dbReference type="Pfam" id="PF01546">
    <property type="entry name" value="Peptidase_M20"/>
    <property type="match status" value="1"/>
</dbReference>
<dbReference type="InterPro" id="IPR036264">
    <property type="entry name" value="Bact_exopeptidase_dim_dom"/>
</dbReference>
<evidence type="ECO:0000313" key="9">
    <source>
        <dbReference type="EMBL" id="VFQ97273.1"/>
    </source>
</evidence>
<dbReference type="GO" id="GO:0005634">
    <property type="term" value="C:nucleus"/>
    <property type="evidence" value="ECO:0007669"/>
    <property type="project" value="UniProtKB-SubCell"/>
</dbReference>
<dbReference type="GO" id="GO:0000977">
    <property type="term" value="F:RNA polymerase II transcription regulatory region sequence-specific DNA binding"/>
    <property type="evidence" value="ECO:0007669"/>
    <property type="project" value="InterPro"/>
</dbReference>
<dbReference type="PANTHER" id="PTHR43808:SF3">
    <property type="entry name" value="ACETYLORNITHINE DEACETYLASE"/>
    <property type="match status" value="1"/>
</dbReference>
<evidence type="ECO:0000259" key="8">
    <source>
        <dbReference type="PROSITE" id="PS50066"/>
    </source>
</evidence>
<dbReference type="InterPro" id="IPR036879">
    <property type="entry name" value="TF_MADSbox_sf"/>
</dbReference>
<dbReference type="Gene3D" id="3.40.1810.10">
    <property type="entry name" value="Transcription factor, MADS-box"/>
    <property type="match status" value="1"/>
</dbReference>
<evidence type="ECO:0000256" key="5">
    <source>
        <dbReference type="ARBA" id="ARBA00023125"/>
    </source>
</evidence>
<dbReference type="Pfam" id="PF00319">
    <property type="entry name" value="SRF-TF"/>
    <property type="match status" value="1"/>
</dbReference>
<dbReference type="InterPro" id="IPR002100">
    <property type="entry name" value="TF_MADSbox"/>
</dbReference>
<keyword evidence="6" id="KW-0804">Transcription</keyword>
<dbReference type="SUPFAM" id="SSF55031">
    <property type="entry name" value="Bacterial exopeptidase dimerisation domain"/>
    <property type="match status" value="1"/>
</dbReference>
<dbReference type="SMART" id="SM00432">
    <property type="entry name" value="MADS"/>
    <property type="match status" value="1"/>
</dbReference>